<keyword evidence="2" id="KW-1185">Reference proteome</keyword>
<gene>
    <name evidence="1" type="ORF">HGRIS_002909</name>
</gene>
<dbReference type="Proteomes" id="UP001556367">
    <property type="component" value="Unassembled WGS sequence"/>
</dbReference>
<accession>A0ABR3JMU8</accession>
<proteinExistence type="predicted"/>
<organism evidence="1 2">
    <name type="scientific">Hohenbuehelia grisea</name>
    <dbReference type="NCBI Taxonomy" id="104357"/>
    <lineage>
        <taxon>Eukaryota</taxon>
        <taxon>Fungi</taxon>
        <taxon>Dikarya</taxon>
        <taxon>Basidiomycota</taxon>
        <taxon>Agaricomycotina</taxon>
        <taxon>Agaricomycetes</taxon>
        <taxon>Agaricomycetidae</taxon>
        <taxon>Agaricales</taxon>
        <taxon>Pleurotineae</taxon>
        <taxon>Pleurotaceae</taxon>
        <taxon>Hohenbuehelia</taxon>
    </lineage>
</organism>
<sequence length="90" mass="10050">MTTVEWIQDGSAHRLVLKKIIRKTHTNTEDHSTPPPELAVLAGVMQVTSEDIYVDSHATWTGSSKFTKSFTDAKLSITGRCPPMEPFKSY</sequence>
<name>A0ABR3JMU8_9AGAR</name>
<comment type="caution">
    <text evidence="1">The sequence shown here is derived from an EMBL/GenBank/DDBJ whole genome shotgun (WGS) entry which is preliminary data.</text>
</comment>
<protein>
    <submittedName>
        <fullName evidence="1">Uncharacterized protein</fullName>
    </submittedName>
</protein>
<evidence type="ECO:0000313" key="1">
    <source>
        <dbReference type="EMBL" id="KAL0956790.1"/>
    </source>
</evidence>
<evidence type="ECO:0000313" key="2">
    <source>
        <dbReference type="Proteomes" id="UP001556367"/>
    </source>
</evidence>
<reference evidence="2" key="1">
    <citation type="submission" date="2024-06" db="EMBL/GenBank/DDBJ databases">
        <title>Multi-omics analyses provide insights into the biosynthesis of the anticancer antibiotic pleurotin in Hohenbuehelia grisea.</title>
        <authorList>
            <person name="Weaver J.A."/>
            <person name="Alberti F."/>
        </authorList>
    </citation>
    <scope>NUCLEOTIDE SEQUENCE [LARGE SCALE GENOMIC DNA]</scope>
    <source>
        <strain evidence="2">T-177</strain>
    </source>
</reference>
<dbReference type="EMBL" id="JASNQZ010000006">
    <property type="protein sequence ID" value="KAL0956790.1"/>
    <property type="molecule type" value="Genomic_DNA"/>
</dbReference>